<dbReference type="InterPro" id="IPR036271">
    <property type="entry name" value="Tet_transcr_reg_TetR-rel_C_sf"/>
</dbReference>
<evidence type="ECO:0000313" key="5">
    <source>
        <dbReference type="Proteomes" id="UP001265259"/>
    </source>
</evidence>
<gene>
    <name evidence="4" type="ORF">RM543_09930</name>
</gene>
<proteinExistence type="predicted"/>
<feature type="DNA-binding region" description="H-T-H motif" evidence="2">
    <location>
        <begin position="29"/>
        <end position="48"/>
    </location>
</feature>
<dbReference type="PROSITE" id="PS50977">
    <property type="entry name" value="HTH_TETR_2"/>
    <property type="match status" value="1"/>
</dbReference>
<dbReference type="Pfam" id="PF00440">
    <property type="entry name" value="TetR_N"/>
    <property type="match status" value="1"/>
</dbReference>
<dbReference type="RefSeq" id="WP_311691072.1">
    <property type="nucleotide sequence ID" value="NZ_JAVRHL010000002.1"/>
</dbReference>
<name>A0ABU3DH13_9RHOB</name>
<dbReference type="InterPro" id="IPR013573">
    <property type="entry name" value="Tscrpt_reg_YcdC_C"/>
</dbReference>
<dbReference type="InterPro" id="IPR009057">
    <property type="entry name" value="Homeodomain-like_sf"/>
</dbReference>
<dbReference type="SUPFAM" id="SSF48498">
    <property type="entry name" value="Tetracyclin repressor-like, C-terminal domain"/>
    <property type="match status" value="1"/>
</dbReference>
<dbReference type="SUPFAM" id="SSF46689">
    <property type="entry name" value="Homeodomain-like"/>
    <property type="match status" value="1"/>
</dbReference>
<dbReference type="InterPro" id="IPR050109">
    <property type="entry name" value="HTH-type_TetR-like_transc_reg"/>
</dbReference>
<comment type="caution">
    <text evidence="4">The sequence shown here is derived from an EMBL/GenBank/DDBJ whole genome shotgun (WGS) entry which is preliminary data.</text>
</comment>
<organism evidence="4 5">
    <name type="scientific">Tropicimonas omnivorans</name>
    <dbReference type="NCBI Taxonomy" id="3075590"/>
    <lineage>
        <taxon>Bacteria</taxon>
        <taxon>Pseudomonadati</taxon>
        <taxon>Pseudomonadota</taxon>
        <taxon>Alphaproteobacteria</taxon>
        <taxon>Rhodobacterales</taxon>
        <taxon>Roseobacteraceae</taxon>
        <taxon>Tropicimonas</taxon>
    </lineage>
</organism>
<evidence type="ECO:0000256" key="2">
    <source>
        <dbReference type="PROSITE-ProRule" id="PRU00335"/>
    </source>
</evidence>
<dbReference type="Gene3D" id="1.10.10.60">
    <property type="entry name" value="Homeodomain-like"/>
    <property type="match status" value="1"/>
</dbReference>
<keyword evidence="1 2" id="KW-0238">DNA-binding</keyword>
<keyword evidence="5" id="KW-1185">Reference proteome</keyword>
<protein>
    <submittedName>
        <fullName evidence="4">TetR family transcriptional regulator C-terminal domain-containing protein</fullName>
    </submittedName>
</protein>
<dbReference type="PRINTS" id="PR00455">
    <property type="entry name" value="HTHTETR"/>
</dbReference>
<dbReference type="EMBL" id="JAVRHL010000002">
    <property type="protein sequence ID" value="MDT0683006.1"/>
    <property type="molecule type" value="Genomic_DNA"/>
</dbReference>
<evidence type="ECO:0000313" key="4">
    <source>
        <dbReference type="EMBL" id="MDT0683006.1"/>
    </source>
</evidence>
<feature type="domain" description="HTH tetR-type" evidence="3">
    <location>
        <begin position="6"/>
        <end position="66"/>
    </location>
</feature>
<dbReference type="InterPro" id="IPR001647">
    <property type="entry name" value="HTH_TetR"/>
</dbReference>
<accession>A0ABU3DH13</accession>
<dbReference type="Gene3D" id="1.10.357.10">
    <property type="entry name" value="Tetracycline Repressor, domain 2"/>
    <property type="match status" value="1"/>
</dbReference>
<sequence>MSRIQKRNRARIAEAALEVFSRNGFRGATLDAIAGEAGLSKPNLIYYYPSKETIYEELLTGLLSRWLEPLTALDPAGEPEAEILGYVSRKLDLSRQMPRESRLFANEILRGAPLIAPHLTGPLHRLVAEKAAVIEGWAAAGRIAPVDGRQLIMSIWALTQHYVDADVQVRAVTGMADPLAGAAAHLETLFRRTLRG</sequence>
<evidence type="ECO:0000256" key="1">
    <source>
        <dbReference type="ARBA" id="ARBA00023125"/>
    </source>
</evidence>
<evidence type="ECO:0000259" key="3">
    <source>
        <dbReference type="PROSITE" id="PS50977"/>
    </source>
</evidence>
<reference evidence="4 5" key="1">
    <citation type="submission" date="2023-09" db="EMBL/GenBank/DDBJ databases">
        <authorList>
            <person name="Rey-Velasco X."/>
        </authorList>
    </citation>
    <scope>NUCLEOTIDE SEQUENCE [LARGE SCALE GENOMIC DNA]</scope>
    <source>
        <strain evidence="4 5">F158</strain>
    </source>
</reference>
<dbReference type="Pfam" id="PF08362">
    <property type="entry name" value="TetR_C_3"/>
    <property type="match status" value="1"/>
</dbReference>
<dbReference type="Proteomes" id="UP001265259">
    <property type="component" value="Unassembled WGS sequence"/>
</dbReference>
<dbReference type="PANTHER" id="PTHR30055:SF196">
    <property type="entry name" value="HTH-TYPE TRANSCRIPTIONAL REGULATOR RUTR"/>
    <property type="match status" value="1"/>
</dbReference>
<dbReference type="PANTHER" id="PTHR30055">
    <property type="entry name" value="HTH-TYPE TRANSCRIPTIONAL REGULATOR RUTR"/>
    <property type="match status" value="1"/>
</dbReference>